<feature type="region of interest" description="Disordered" evidence="1">
    <location>
        <begin position="1"/>
        <end position="95"/>
    </location>
</feature>
<proteinExistence type="predicted"/>
<evidence type="ECO:0000256" key="1">
    <source>
        <dbReference type="SAM" id="MobiDB-lite"/>
    </source>
</evidence>
<dbReference type="AlphaFoldDB" id="A0A9P5MQX4"/>
<protein>
    <submittedName>
        <fullName evidence="2">Uncharacterized protein</fullName>
    </submittedName>
</protein>
<dbReference type="EMBL" id="WHVB01000028">
    <property type="protein sequence ID" value="KAF8469407.1"/>
    <property type="molecule type" value="Genomic_DNA"/>
</dbReference>
<evidence type="ECO:0000313" key="2">
    <source>
        <dbReference type="EMBL" id="KAF8469407.1"/>
    </source>
</evidence>
<reference evidence="2" key="2">
    <citation type="journal article" date="2020" name="Nat. Commun.">
        <title>Large-scale genome sequencing of mycorrhizal fungi provides insights into the early evolution of symbiotic traits.</title>
        <authorList>
            <person name="Miyauchi S."/>
            <person name="Kiss E."/>
            <person name="Kuo A."/>
            <person name="Drula E."/>
            <person name="Kohler A."/>
            <person name="Sanchez-Garcia M."/>
            <person name="Morin E."/>
            <person name="Andreopoulos B."/>
            <person name="Barry K.W."/>
            <person name="Bonito G."/>
            <person name="Buee M."/>
            <person name="Carver A."/>
            <person name="Chen C."/>
            <person name="Cichocki N."/>
            <person name="Clum A."/>
            <person name="Culley D."/>
            <person name="Crous P.W."/>
            <person name="Fauchery L."/>
            <person name="Girlanda M."/>
            <person name="Hayes R.D."/>
            <person name="Keri Z."/>
            <person name="LaButti K."/>
            <person name="Lipzen A."/>
            <person name="Lombard V."/>
            <person name="Magnuson J."/>
            <person name="Maillard F."/>
            <person name="Murat C."/>
            <person name="Nolan M."/>
            <person name="Ohm R.A."/>
            <person name="Pangilinan J."/>
            <person name="Pereira M.F."/>
            <person name="Perotto S."/>
            <person name="Peter M."/>
            <person name="Pfister S."/>
            <person name="Riley R."/>
            <person name="Sitrit Y."/>
            <person name="Stielow J.B."/>
            <person name="Szollosi G."/>
            <person name="Zifcakova L."/>
            <person name="Stursova M."/>
            <person name="Spatafora J.W."/>
            <person name="Tedersoo L."/>
            <person name="Vaario L.M."/>
            <person name="Yamada A."/>
            <person name="Yan M."/>
            <person name="Wang P."/>
            <person name="Xu J."/>
            <person name="Bruns T."/>
            <person name="Baldrian P."/>
            <person name="Vilgalys R."/>
            <person name="Dunand C."/>
            <person name="Henrissat B."/>
            <person name="Grigoriev I.V."/>
            <person name="Hibbett D."/>
            <person name="Nagy L.G."/>
            <person name="Martin F.M."/>
        </authorList>
    </citation>
    <scope>NUCLEOTIDE SEQUENCE</scope>
    <source>
        <strain evidence="2">Prilba</strain>
    </source>
</reference>
<evidence type="ECO:0000313" key="3">
    <source>
        <dbReference type="Proteomes" id="UP000759537"/>
    </source>
</evidence>
<keyword evidence="3" id="KW-1185">Reference proteome</keyword>
<organism evidence="2 3">
    <name type="scientific">Russula ochroleuca</name>
    <dbReference type="NCBI Taxonomy" id="152965"/>
    <lineage>
        <taxon>Eukaryota</taxon>
        <taxon>Fungi</taxon>
        <taxon>Dikarya</taxon>
        <taxon>Basidiomycota</taxon>
        <taxon>Agaricomycotina</taxon>
        <taxon>Agaricomycetes</taxon>
        <taxon>Russulales</taxon>
        <taxon>Russulaceae</taxon>
        <taxon>Russula</taxon>
    </lineage>
</organism>
<accession>A0A9P5MQX4</accession>
<feature type="compositionally biased region" description="Polar residues" evidence="1">
    <location>
        <begin position="1"/>
        <end position="11"/>
    </location>
</feature>
<gene>
    <name evidence="2" type="ORF">DFH94DRAFT_847788</name>
</gene>
<reference evidence="2" key="1">
    <citation type="submission" date="2019-10" db="EMBL/GenBank/DDBJ databases">
        <authorList>
            <consortium name="DOE Joint Genome Institute"/>
            <person name="Kuo A."/>
            <person name="Miyauchi S."/>
            <person name="Kiss E."/>
            <person name="Drula E."/>
            <person name="Kohler A."/>
            <person name="Sanchez-Garcia M."/>
            <person name="Andreopoulos B."/>
            <person name="Barry K.W."/>
            <person name="Bonito G."/>
            <person name="Buee M."/>
            <person name="Carver A."/>
            <person name="Chen C."/>
            <person name="Cichocki N."/>
            <person name="Clum A."/>
            <person name="Culley D."/>
            <person name="Crous P.W."/>
            <person name="Fauchery L."/>
            <person name="Girlanda M."/>
            <person name="Hayes R."/>
            <person name="Keri Z."/>
            <person name="LaButti K."/>
            <person name="Lipzen A."/>
            <person name="Lombard V."/>
            <person name="Magnuson J."/>
            <person name="Maillard F."/>
            <person name="Morin E."/>
            <person name="Murat C."/>
            <person name="Nolan M."/>
            <person name="Ohm R."/>
            <person name="Pangilinan J."/>
            <person name="Pereira M."/>
            <person name="Perotto S."/>
            <person name="Peter M."/>
            <person name="Riley R."/>
            <person name="Sitrit Y."/>
            <person name="Stielow B."/>
            <person name="Szollosi G."/>
            <person name="Zifcakova L."/>
            <person name="Stursova M."/>
            <person name="Spatafora J.W."/>
            <person name="Tedersoo L."/>
            <person name="Vaario L.-M."/>
            <person name="Yamada A."/>
            <person name="Yan M."/>
            <person name="Wang P."/>
            <person name="Xu J."/>
            <person name="Bruns T."/>
            <person name="Baldrian P."/>
            <person name="Vilgalys R."/>
            <person name="Henrissat B."/>
            <person name="Grigoriev I.V."/>
            <person name="Hibbett D."/>
            <person name="Nagy L.G."/>
            <person name="Martin F.M."/>
        </authorList>
    </citation>
    <scope>NUCLEOTIDE SEQUENCE</scope>
    <source>
        <strain evidence="2">Prilba</strain>
    </source>
</reference>
<sequence length="212" mass="23199">MRNMRSTSSRALQPEATRHQENCSASTTAKLYCTARKNPALEEPRRSTSSRSRPGGEAAQQLPAGGIATVRQDKKDTGTYHGWRGTAPQGRCDRGISNTSTSMVAWSIHFSIGNARHASSRLASHDPAHVRYSNGSREKNGVHPKFAVDVPGHWCPPMGRFTQYRPHLRMVAVAKVGGGWANSGRTGLWIASEFQFGGAEIWSEVVTPTDER</sequence>
<name>A0A9P5MQX4_9AGAM</name>
<comment type="caution">
    <text evidence="2">The sequence shown here is derived from an EMBL/GenBank/DDBJ whole genome shotgun (WGS) entry which is preliminary data.</text>
</comment>
<dbReference type="Proteomes" id="UP000759537">
    <property type="component" value="Unassembled WGS sequence"/>
</dbReference>